<dbReference type="InterPro" id="IPR017850">
    <property type="entry name" value="Alkaline_phosphatase_core_sf"/>
</dbReference>
<dbReference type="InterPro" id="IPR000917">
    <property type="entry name" value="Sulfatase_N"/>
</dbReference>
<evidence type="ECO:0000256" key="1">
    <source>
        <dbReference type="SAM" id="Phobius"/>
    </source>
</evidence>
<name>Q2N729_ERYLH</name>
<dbReference type="KEGG" id="eli:ELI_12100"/>
<dbReference type="RefSeq" id="WP_011415334.1">
    <property type="nucleotide sequence ID" value="NC_007722.1"/>
</dbReference>
<evidence type="ECO:0000313" key="4">
    <source>
        <dbReference type="Proteomes" id="UP000008808"/>
    </source>
</evidence>
<dbReference type="HOGENOM" id="CLU_431277_0_0_5"/>
<feature type="transmembrane region" description="Helical" evidence="1">
    <location>
        <begin position="55"/>
        <end position="75"/>
    </location>
</feature>
<keyword evidence="4" id="KW-1185">Reference proteome</keyword>
<protein>
    <submittedName>
        <fullName evidence="3">Putative sulfatase</fullName>
    </submittedName>
</protein>
<evidence type="ECO:0000259" key="2">
    <source>
        <dbReference type="Pfam" id="PF00884"/>
    </source>
</evidence>
<dbReference type="InterPro" id="IPR052701">
    <property type="entry name" value="GAG_Ulvan_Degrading_Sulfatases"/>
</dbReference>
<dbReference type="OrthoDB" id="9795675at2"/>
<keyword evidence="1" id="KW-0812">Transmembrane</keyword>
<sequence length="652" mass="70199">MLSTALKRLLNPMLFVPLAIALVSLVELAIADRKYGVFTGGFGQSTAVDTVGELALFLAGFAIAQLAAGLVAWRLAAWLARKSGTPVAMVHFAFLYGGLSLLALTLQYQLHSYFSDAVSFALLTQLGGGSATDALLFAKNEIALGLAGFAGFALAWWLAVKLVRRLTRSEDVSTPTGPAWRWIAAAWTGLLIAIIAIPRTGSDSARGLERVLVWNGVSRAAAQATDFDGDGYGLAGRQLDRHPFDAARHPLALDIPGNGIDEDGFGGDLELVSIPQTAPDTTLTGAKPHVIIVVFESTRFDVIGKRIDGQPVAPNLEALAVQGSAIVPTYSHVGFTTESLKSLFGGALTVEPGAPSLFRDFKRSGYGIGVFSGQPEDFGGISEAVGMRDSADIFVDAEKLKDQRAFSFAAQGSLLVDEGIILDQFDKALGDAQDWQQPQFVYLNFQSPHFPYHQPAIGERFARPPVTRGEINAGNAAQVQQTYWNAVAHTDAALGRLIAKLKEVGAWDNTLMLVTGDHGEALFERGFLGHGHVINRLQNGTFLVSNRPLDGVEAPIAQSDIRRILLGQLGADQPAAERHAPFMHIGPLDAPAKIGMVDSGYGIVSLRFDRSEACFEREDRCFAYDGLEGARHAAIDRLVARWGSERWARRQR</sequence>
<evidence type="ECO:0000313" key="3">
    <source>
        <dbReference type="EMBL" id="ABC64512.1"/>
    </source>
</evidence>
<dbReference type="Pfam" id="PF00884">
    <property type="entry name" value="Sulfatase"/>
    <property type="match status" value="1"/>
</dbReference>
<dbReference type="PANTHER" id="PTHR43751">
    <property type="entry name" value="SULFATASE"/>
    <property type="match status" value="1"/>
</dbReference>
<organism evidence="3 4">
    <name type="scientific">Erythrobacter litoralis (strain HTCC2594)</name>
    <dbReference type="NCBI Taxonomy" id="314225"/>
    <lineage>
        <taxon>Bacteria</taxon>
        <taxon>Pseudomonadati</taxon>
        <taxon>Pseudomonadota</taxon>
        <taxon>Alphaproteobacteria</taxon>
        <taxon>Sphingomonadales</taxon>
        <taxon>Erythrobacteraceae</taxon>
        <taxon>Erythrobacter/Porphyrobacter group</taxon>
        <taxon>Erythrobacter</taxon>
    </lineage>
</organism>
<proteinExistence type="predicted"/>
<keyword evidence="1" id="KW-1133">Transmembrane helix</keyword>
<reference evidence="4" key="1">
    <citation type="journal article" date="2009" name="J. Bacteriol.">
        <title>Complete genome sequence of Erythrobacter litoralis HTCC2594.</title>
        <authorList>
            <person name="Oh H.M."/>
            <person name="Giovannoni S.J."/>
            <person name="Ferriera S."/>
            <person name="Johnson J."/>
            <person name="Cho J.C."/>
        </authorList>
    </citation>
    <scope>NUCLEOTIDE SEQUENCE [LARGE SCALE GENOMIC DNA]</scope>
    <source>
        <strain evidence="4">HTCC2594</strain>
    </source>
</reference>
<dbReference type="AlphaFoldDB" id="Q2N729"/>
<accession>Q2N729</accession>
<dbReference type="eggNOG" id="COG3119">
    <property type="taxonomic scope" value="Bacteria"/>
</dbReference>
<dbReference type="SUPFAM" id="SSF53649">
    <property type="entry name" value="Alkaline phosphatase-like"/>
    <property type="match status" value="1"/>
</dbReference>
<dbReference type="EMBL" id="CP000157">
    <property type="protein sequence ID" value="ABC64512.1"/>
    <property type="molecule type" value="Genomic_DNA"/>
</dbReference>
<feature type="transmembrane region" description="Helical" evidence="1">
    <location>
        <begin position="142"/>
        <end position="159"/>
    </location>
</feature>
<feature type="transmembrane region" description="Helical" evidence="1">
    <location>
        <begin position="179"/>
        <end position="197"/>
    </location>
</feature>
<keyword evidence="1" id="KW-0472">Membrane</keyword>
<dbReference type="PANTHER" id="PTHR43751:SF3">
    <property type="entry name" value="SULFATASE N-TERMINAL DOMAIN-CONTAINING PROTEIN"/>
    <property type="match status" value="1"/>
</dbReference>
<gene>
    <name evidence="3" type="ordered locus">ELI_12100</name>
</gene>
<feature type="domain" description="Sulfatase N-terminal" evidence="2">
    <location>
        <begin position="288"/>
        <end position="532"/>
    </location>
</feature>
<dbReference type="Gene3D" id="3.40.720.10">
    <property type="entry name" value="Alkaline Phosphatase, subunit A"/>
    <property type="match status" value="1"/>
</dbReference>
<dbReference type="Proteomes" id="UP000008808">
    <property type="component" value="Chromosome"/>
</dbReference>
<feature type="transmembrane region" description="Helical" evidence="1">
    <location>
        <begin position="87"/>
        <end position="106"/>
    </location>
</feature>